<comment type="similarity">
    <text evidence="2">Belongs to the PHD-associated homeobox family.</text>
</comment>
<feature type="region of interest" description="Disordered" evidence="14">
    <location>
        <begin position="380"/>
        <end position="483"/>
    </location>
</feature>
<feature type="compositionally biased region" description="Basic and acidic residues" evidence="14">
    <location>
        <begin position="586"/>
        <end position="596"/>
    </location>
</feature>
<dbReference type="GO" id="GO:0003682">
    <property type="term" value="F:chromatin binding"/>
    <property type="evidence" value="ECO:0007669"/>
    <property type="project" value="TreeGrafter"/>
</dbReference>
<evidence type="ECO:0000313" key="18">
    <source>
        <dbReference type="Proteomes" id="UP001055439"/>
    </source>
</evidence>
<dbReference type="PROSITE" id="PS50016">
    <property type="entry name" value="ZF_PHD_2"/>
    <property type="match status" value="1"/>
</dbReference>
<dbReference type="FunFam" id="3.30.40.10:FF:000650">
    <property type="entry name" value="Homeobox protein HAT3.1"/>
    <property type="match status" value="1"/>
</dbReference>
<evidence type="ECO:0000256" key="7">
    <source>
        <dbReference type="ARBA" id="ARBA00023125"/>
    </source>
</evidence>
<evidence type="ECO:0000256" key="4">
    <source>
        <dbReference type="ARBA" id="ARBA00022771"/>
    </source>
</evidence>
<dbReference type="Pfam" id="PF00628">
    <property type="entry name" value="PHD"/>
    <property type="match status" value="1"/>
</dbReference>
<dbReference type="Proteomes" id="UP001055439">
    <property type="component" value="Chromosome 5"/>
</dbReference>
<dbReference type="CDD" id="cd00086">
    <property type="entry name" value="homeodomain"/>
    <property type="match status" value="1"/>
</dbReference>
<feature type="compositionally biased region" description="Basic and acidic residues" evidence="14">
    <location>
        <begin position="103"/>
        <end position="113"/>
    </location>
</feature>
<dbReference type="PROSITE" id="PS01359">
    <property type="entry name" value="ZF_PHD_1"/>
    <property type="match status" value="1"/>
</dbReference>
<accession>A0A9E7K0A3</accession>
<feature type="compositionally biased region" description="Basic and acidic residues" evidence="14">
    <location>
        <begin position="798"/>
        <end position="823"/>
    </location>
</feature>
<dbReference type="SUPFAM" id="SSF46689">
    <property type="entry name" value="Homeodomain-like"/>
    <property type="match status" value="1"/>
</dbReference>
<dbReference type="InterPro" id="IPR045876">
    <property type="entry name" value="PRHA-like_PHD-finger"/>
</dbReference>
<sequence>MLGPYKAQHVSTIDWGPDSKAPSVGSAAHRRRVCCCPSSSIVALKAYKSRHLPTTPHPNPVFLFLSYRSIRSILRRQRSKHLPSKPNPKSDVEVNHSRERKVAALGHADDGQKRNTNRKKNDRCTPSAKHNSKKPVRKGKEVSQKVNSRRYSLRSSLDGVRILRSMTNGKDKTSAGPSNSTAISMTKTRKKKRKGESALNNEFLLIKKRVRYLLTRINYEQSLIDAYSSEGWKGQSLEKIRPEKELERAKSEILRCKLRIRESFRHLDSLLSEGKLEENLFDDDGQIDSEAIFCAKCGSKDLSADNDIILCDGNCDRGFHQKCLNPPLATDEIPPGDQGWLCPACDCKVDCLDLLNEFQGSDLSIEDTWEKIFPEAAVVANGNKQFDESNDSSDDSEDHDYNPDTPEVGIEDQEEGSSSEDSDSISLSEEAPGSPRHNNFNDLGLPSDDSEDDDYDPEHPDPDKDVQKEGSDSSESDFTSDSDEFCVELSKSTNINEVSLFSLSEPKLLDGSCEGRDEMHESPINAKPPPVMEGGPGQVNTFPVSKKREREHLDYEKLYDEAYGKESPVSSKDEDWSDQSTAKKAKKDDNKREDAKLPGANAQSANNRSSLGIKGKVEDDNGIDMSNLVKPQVSKATSESTSDKGHENLVEQCDGDQLLGLDGNTVTSSARKYFGQETCQKFQEIFKENQYPSRETKENLAAELGVTAKRISKWFENARHNLRVSAKASDLPGTAGAVSDEGTDHARTSMYKGNPVTEPSRRNAESSKGNAESSAGSNEKMSGKPNNPEDQAGSGAGDKLKRTVDSKRQKAIARELRKIRNGR</sequence>
<evidence type="ECO:0000256" key="6">
    <source>
        <dbReference type="ARBA" id="ARBA00023015"/>
    </source>
</evidence>
<dbReference type="Gene3D" id="3.30.40.10">
    <property type="entry name" value="Zinc/RING finger domain, C3HC4 (zinc finger)"/>
    <property type="match status" value="1"/>
</dbReference>
<dbReference type="Gene3D" id="1.10.10.60">
    <property type="entry name" value="Homeodomain-like"/>
    <property type="match status" value="1"/>
</dbReference>
<dbReference type="PROSITE" id="PS00027">
    <property type="entry name" value="HOMEOBOX_1"/>
    <property type="match status" value="1"/>
</dbReference>
<feature type="compositionally biased region" description="Basic and acidic residues" evidence="14">
    <location>
        <begin position="457"/>
        <end position="471"/>
    </location>
</feature>
<feature type="compositionally biased region" description="Acidic residues" evidence="14">
    <location>
        <begin position="388"/>
        <end position="398"/>
    </location>
</feature>
<keyword evidence="6" id="KW-0805">Transcription regulation</keyword>
<keyword evidence="5" id="KW-0862">Zinc</keyword>
<comment type="subcellular location">
    <subcellularLocation>
        <location evidence="1 11 13">Nucleus</location>
    </subcellularLocation>
</comment>
<evidence type="ECO:0000259" key="15">
    <source>
        <dbReference type="PROSITE" id="PS50016"/>
    </source>
</evidence>
<organism evidence="17 18">
    <name type="scientific">Musa troglodytarum</name>
    <name type="common">fe'i banana</name>
    <dbReference type="NCBI Taxonomy" id="320322"/>
    <lineage>
        <taxon>Eukaryota</taxon>
        <taxon>Viridiplantae</taxon>
        <taxon>Streptophyta</taxon>
        <taxon>Embryophyta</taxon>
        <taxon>Tracheophyta</taxon>
        <taxon>Spermatophyta</taxon>
        <taxon>Magnoliopsida</taxon>
        <taxon>Liliopsida</taxon>
        <taxon>Zingiberales</taxon>
        <taxon>Musaceae</taxon>
        <taxon>Musa</taxon>
    </lineage>
</organism>
<feature type="region of interest" description="Disordered" evidence="14">
    <location>
        <begin position="511"/>
        <end position="659"/>
    </location>
</feature>
<feature type="domain" description="PHD-type" evidence="15">
    <location>
        <begin position="291"/>
        <end position="348"/>
    </location>
</feature>
<feature type="region of interest" description="Disordered" evidence="14">
    <location>
        <begin position="77"/>
        <end position="96"/>
    </location>
</feature>
<evidence type="ECO:0000256" key="12">
    <source>
        <dbReference type="PROSITE-ProRule" id="PRU00146"/>
    </source>
</evidence>
<dbReference type="PANTHER" id="PTHR12628">
    <property type="entry name" value="POLYCOMB-LIKE TRANSCRIPTION FACTOR"/>
    <property type="match status" value="1"/>
</dbReference>
<dbReference type="AlphaFoldDB" id="A0A9E7K0A3"/>
<dbReference type="InterPro" id="IPR017970">
    <property type="entry name" value="Homeobox_CS"/>
</dbReference>
<feature type="compositionally biased region" description="Acidic residues" evidence="14">
    <location>
        <begin position="472"/>
        <end position="483"/>
    </location>
</feature>
<dbReference type="InterPro" id="IPR019786">
    <property type="entry name" value="Zinc_finger_PHD-type_CS"/>
</dbReference>
<reference evidence="17" key="1">
    <citation type="submission" date="2022-05" db="EMBL/GenBank/DDBJ databases">
        <title>The Musa troglodytarum L. genome provides insights into the mechanism of non-climacteric behaviour and enrichment of carotenoids.</title>
        <authorList>
            <person name="Wang J."/>
        </authorList>
    </citation>
    <scope>NUCLEOTIDE SEQUENCE</scope>
    <source>
        <tissue evidence="17">Leaf</tissue>
    </source>
</reference>
<feature type="compositionally biased region" description="Polar residues" evidence="14">
    <location>
        <begin position="175"/>
        <end position="186"/>
    </location>
</feature>
<dbReference type="GO" id="GO:0005634">
    <property type="term" value="C:nucleus"/>
    <property type="evidence" value="ECO:0007669"/>
    <property type="project" value="UniProtKB-SubCell"/>
</dbReference>
<evidence type="ECO:0000256" key="5">
    <source>
        <dbReference type="ARBA" id="ARBA00022833"/>
    </source>
</evidence>
<dbReference type="InterPro" id="IPR001356">
    <property type="entry name" value="HD"/>
</dbReference>
<dbReference type="SMART" id="SM00389">
    <property type="entry name" value="HOX"/>
    <property type="match status" value="1"/>
</dbReference>
<evidence type="ECO:0000313" key="17">
    <source>
        <dbReference type="EMBL" id="URE00246.1"/>
    </source>
</evidence>
<gene>
    <name evidence="17" type="ORF">MUK42_22671</name>
</gene>
<dbReference type="InterPro" id="IPR011011">
    <property type="entry name" value="Znf_FYVE_PHD"/>
</dbReference>
<dbReference type="GO" id="GO:0045814">
    <property type="term" value="P:negative regulation of gene expression, epigenetic"/>
    <property type="evidence" value="ECO:0007669"/>
    <property type="project" value="TreeGrafter"/>
</dbReference>
<protein>
    <submittedName>
        <fullName evidence="17">Homeobox domain</fullName>
    </submittedName>
</protein>
<evidence type="ECO:0000256" key="10">
    <source>
        <dbReference type="ARBA" id="ARBA00023242"/>
    </source>
</evidence>
<dbReference type="PANTHER" id="PTHR12628:SF13">
    <property type="entry name" value="HOMEOBOX PROTEIN HAT3.1"/>
    <property type="match status" value="1"/>
</dbReference>
<dbReference type="InterPro" id="IPR009057">
    <property type="entry name" value="Homeodomain-like_sf"/>
</dbReference>
<feature type="region of interest" description="Disordered" evidence="14">
    <location>
        <begin position="103"/>
        <end position="150"/>
    </location>
</feature>
<feature type="compositionally biased region" description="Basic and acidic residues" evidence="14">
    <location>
        <begin position="546"/>
        <end position="564"/>
    </location>
</feature>
<dbReference type="Pfam" id="PF00046">
    <property type="entry name" value="Homeodomain"/>
    <property type="match status" value="1"/>
</dbReference>
<feature type="region of interest" description="Disordered" evidence="14">
    <location>
        <begin position="723"/>
        <end position="823"/>
    </location>
</feature>
<keyword evidence="10 11" id="KW-0539">Nucleus</keyword>
<evidence type="ECO:0000256" key="3">
    <source>
        <dbReference type="ARBA" id="ARBA00022723"/>
    </source>
</evidence>
<evidence type="ECO:0000259" key="16">
    <source>
        <dbReference type="PROSITE" id="PS50071"/>
    </source>
</evidence>
<feature type="DNA-binding region" description="Homeobox" evidence="11">
    <location>
        <begin position="667"/>
        <end position="726"/>
    </location>
</feature>
<evidence type="ECO:0000256" key="8">
    <source>
        <dbReference type="ARBA" id="ARBA00023155"/>
    </source>
</evidence>
<evidence type="ECO:0000256" key="14">
    <source>
        <dbReference type="SAM" id="MobiDB-lite"/>
    </source>
</evidence>
<evidence type="ECO:0000256" key="11">
    <source>
        <dbReference type="PROSITE-ProRule" id="PRU00108"/>
    </source>
</evidence>
<evidence type="ECO:0000256" key="1">
    <source>
        <dbReference type="ARBA" id="ARBA00004123"/>
    </source>
</evidence>
<dbReference type="SMART" id="SM00249">
    <property type="entry name" value="PHD"/>
    <property type="match status" value="1"/>
</dbReference>
<feature type="region of interest" description="Disordered" evidence="14">
    <location>
        <begin position="168"/>
        <end position="194"/>
    </location>
</feature>
<feature type="domain" description="Homeobox" evidence="16">
    <location>
        <begin position="665"/>
        <end position="725"/>
    </location>
</feature>
<dbReference type="CDD" id="cd15504">
    <property type="entry name" value="PHD_PRHA_like"/>
    <property type="match status" value="1"/>
</dbReference>
<dbReference type="InterPro" id="IPR001965">
    <property type="entry name" value="Znf_PHD"/>
</dbReference>
<keyword evidence="9" id="KW-0804">Transcription</keyword>
<dbReference type="GO" id="GO:0003677">
    <property type="term" value="F:DNA binding"/>
    <property type="evidence" value="ECO:0007669"/>
    <property type="project" value="UniProtKB-UniRule"/>
</dbReference>
<dbReference type="GO" id="GO:0008270">
    <property type="term" value="F:zinc ion binding"/>
    <property type="evidence" value="ECO:0007669"/>
    <property type="project" value="UniProtKB-KW"/>
</dbReference>
<dbReference type="EMBL" id="CP097507">
    <property type="protein sequence ID" value="URE00246.1"/>
    <property type="molecule type" value="Genomic_DNA"/>
</dbReference>
<proteinExistence type="inferred from homology"/>
<feature type="compositionally biased region" description="Polar residues" evidence="14">
    <location>
        <begin position="601"/>
        <end position="610"/>
    </location>
</feature>
<evidence type="ECO:0000256" key="2">
    <source>
        <dbReference type="ARBA" id="ARBA00007427"/>
    </source>
</evidence>
<feature type="compositionally biased region" description="Acidic residues" evidence="14">
    <location>
        <begin position="409"/>
        <end position="423"/>
    </location>
</feature>
<name>A0A9E7K0A3_9LILI</name>
<keyword evidence="8 11" id="KW-0371">Homeobox</keyword>
<dbReference type="GO" id="GO:0000981">
    <property type="term" value="F:DNA-binding transcription factor activity, RNA polymerase II-specific"/>
    <property type="evidence" value="ECO:0007669"/>
    <property type="project" value="InterPro"/>
</dbReference>
<dbReference type="InterPro" id="IPR013083">
    <property type="entry name" value="Znf_RING/FYVE/PHD"/>
</dbReference>
<dbReference type="InterPro" id="IPR019787">
    <property type="entry name" value="Znf_PHD-finger"/>
</dbReference>
<dbReference type="PROSITE" id="PS50071">
    <property type="entry name" value="HOMEOBOX_2"/>
    <property type="match status" value="1"/>
</dbReference>
<dbReference type="SUPFAM" id="SSF57903">
    <property type="entry name" value="FYVE/PHD zinc finger"/>
    <property type="match status" value="1"/>
</dbReference>
<evidence type="ECO:0000256" key="13">
    <source>
        <dbReference type="RuleBase" id="RU000682"/>
    </source>
</evidence>
<keyword evidence="18" id="KW-1185">Reference proteome</keyword>
<feature type="compositionally biased region" description="Polar residues" evidence="14">
    <location>
        <begin position="766"/>
        <end position="789"/>
    </location>
</feature>
<evidence type="ECO:0000256" key="9">
    <source>
        <dbReference type="ARBA" id="ARBA00023163"/>
    </source>
</evidence>
<keyword evidence="4 12" id="KW-0863">Zinc-finger</keyword>
<keyword evidence="3" id="KW-0479">Metal-binding</keyword>
<keyword evidence="7 11" id="KW-0238">DNA-binding</keyword>
<dbReference type="OrthoDB" id="1903104at2759"/>